<dbReference type="SUPFAM" id="SSF55874">
    <property type="entry name" value="ATPase domain of HSP90 chaperone/DNA topoisomerase II/histidine kinase"/>
    <property type="match status" value="1"/>
</dbReference>
<keyword evidence="9" id="KW-0418">Kinase</keyword>
<dbReference type="InterPro" id="IPR036097">
    <property type="entry name" value="HisK_dim/P_sf"/>
</dbReference>
<evidence type="ECO:0000259" key="17">
    <source>
        <dbReference type="PROSITE" id="PS50109"/>
    </source>
</evidence>
<dbReference type="PRINTS" id="PR00344">
    <property type="entry name" value="BCTRLSENSOR"/>
</dbReference>
<dbReference type="EMBL" id="CYZU01000058">
    <property type="protein sequence ID" value="CUP11785.1"/>
    <property type="molecule type" value="Genomic_DNA"/>
</dbReference>
<evidence type="ECO:0000256" key="14">
    <source>
        <dbReference type="SAM" id="Coils"/>
    </source>
</evidence>
<dbReference type="Proteomes" id="UP000095544">
    <property type="component" value="Unassembled WGS sequence"/>
</dbReference>
<feature type="domain" description="HAMP" evidence="18">
    <location>
        <begin position="193"/>
        <end position="245"/>
    </location>
</feature>
<dbReference type="Gene3D" id="3.30.565.10">
    <property type="entry name" value="Histidine kinase-like ATPase, C-terminal domain"/>
    <property type="match status" value="1"/>
</dbReference>
<dbReference type="RefSeq" id="WP_050640180.1">
    <property type="nucleotide sequence ID" value="NZ_CABKUE010000008.1"/>
</dbReference>
<evidence type="ECO:0000256" key="8">
    <source>
        <dbReference type="ARBA" id="ARBA00022741"/>
    </source>
</evidence>
<evidence type="ECO:0000313" key="19">
    <source>
        <dbReference type="EMBL" id="CUP11785.1"/>
    </source>
</evidence>
<dbReference type="Pfam" id="PF02518">
    <property type="entry name" value="HATPase_c"/>
    <property type="match status" value="1"/>
</dbReference>
<keyword evidence="11 16" id="KW-1133">Transmembrane helix</keyword>
<dbReference type="GO" id="GO:0005886">
    <property type="term" value="C:plasma membrane"/>
    <property type="evidence" value="ECO:0007669"/>
    <property type="project" value="UniProtKB-SubCell"/>
</dbReference>
<proteinExistence type="predicted"/>
<evidence type="ECO:0000256" key="4">
    <source>
        <dbReference type="ARBA" id="ARBA00022475"/>
    </source>
</evidence>
<dbReference type="SUPFAM" id="SSF47384">
    <property type="entry name" value="Homodimeric domain of signal transducing histidine kinase"/>
    <property type="match status" value="1"/>
</dbReference>
<evidence type="ECO:0000256" key="7">
    <source>
        <dbReference type="ARBA" id="ARBA00022692"/>
    </source>
</evidence>
<keyword evidence="10" id="KW-0067">ATP-binding</keyword>
<evidence type="ECO:0000256" key="1">
    <source>
        <dbReference type="ARBA" id="ARBA00000085"/>
    </source>
</evidence>
<comment type="catalytic activity">
    <reaction evidence="1">
        <text>ATP + protein L-histidine = ADP + protein N-phospho-L-histidine.</text>
        <dbReference type="EC" id="2.7.13.3"/>
    </reaction>
</comment>
<dbReference type="InterPro" id="IPR003661">
    <property type="entry name" value="HisK_dim/P_dom"/>
</dbReference>
<dbReference type="GO" id="GO:0000155">
    <property type="term" value="F:phosphorelay sensor kinase activity"/>
    <property type="evidence" value="ECO:0007669"/>
    <property type="project" value="InterPro"/>
</dbReference>
<evidence type="ECO:0000259" key="18">
    <source>
        <dbReference type="PROSITE" id="PS50885"/>
    </source>
</evidence>
<dbReference type="SMART" id="SM00304">
    <property type="entry name" value="HAMP"/>
    <property type="match status" value="1"/>
</dbReference>
<dbReference type="InterPro" id="IPR003660">
    <property type="entry name" value="HAMP_dom"/>
</dbReference>
<dbReference type="GO" id="GO:0005524">
    <property type="term" value="F:ATP binding"/>
    <property type="evidence" value="ECO:0007669"/>
    <property type="project" value="UniProtKB-KW"/>
</dbReference>
<evidence type="ECO:0000256" key="16">
    <source>
        <dbReference type="SAM" id="Phobius"/>
    </source>
</evidence>
<dbReference type="PROSITE" id="PS50109">
    <property type="entry name" value="HIS_KIN"/>
    <property type="match status" value="1"/>
</dbReference>
<dbReference type="AlphaFoldDB" id="A0A174KQB3"/>
<evidence type="ECO:0000256" key="9">
    <source>
        <dbReference type="ARBA" id="ARBA00022777"/>
    </source>
</evidence>
<feature type="domain" description="Histidine kinase" evidence="17">
    <location>
        <begin position="274"/>
        <end position="490"/>
    </location>
</feature>
<dbReference type="PANTHER" id="PTHR45528:SF1">
    <property type="entry name" value="SENSOR HISTIDINE KINASE CPXA"/>
    <property type="match status" value="1"/>
</dbReference>
<dbReference type="CDD" id="cd06225">
    <property type="entry name" value="HAMP"/>
    <property type="match status" value="1"/>
</dbReference>
<reference evidence="19 20" key="1">
    <citation type="submission" date="2015-09" db="EMBL/GenBank/DDBJ databases">
        <authorList>
            <consortium name="Pathogen Informatics"/>
        </authorList>
    </citation>
    <scope>NUCLEOTIDE SEQUENCE [LARGE SCALE GENOMIC DNA]</scope>
    <source>
        <strain evidence="19 20">2789STDY5834876</strain>
    </source>
</reference>
<comment type="subcellular location">
    <subcellularLocation>
        <location evidence="2">Cell membrane</location>
        <topology evidence="2">Multi-pass membrane protein</topology>
    </subcellularLocation>
</comment>
<dbReference type="Gene3D" id="6.10.340.10">
    <property type="match status" value="1"/>
</dbReference>
<dbReference type="SUPFAM" id="SSF158472">
    <property type="entry name" value="HAMP domain-like"/>
    <property type="match status" value="1"/>
</dbReference>
<dbReference type="PROSITE" id="PS50885">
    <property type="entry name" value="HAMP"/>
    <property type="match status" value="1"/>
</dbReference>
<dbReference type="Pfam" id="PF00512">
    <property type="entry name" value="HisKA"/>
    <property type="match status" value="1"/>
</dbReference>
<keyword evidence="6 19" id="KW-0808">Transferase</keyword>
<evidence type="ECO:0000313" key="20">
    <source>
        <dbReference type="Proteomes" id="UP000095544"/>
    </source>
</evidence>
<sequence>MKQSIRRQMMVIFVGLIIFILILLFAVNSGFLAQYYTVHKQADLLSMYNSIDKEIRSGEISSKSVYEKLVRQTERTNIAALVIQNDGTLVFSTVWDGNGPLYVKLLSYLFDKSQNSKKVLKNTDYYQICKTKDFTNQTEYLEIWGEFSDGSLFIMQSPLESIRESASLANKFLVYMGVIAVILGGILVCFFSRKITEPIKELAVLSQRMARLDFEAKYTSGGDNEIGVLGRNFNIMSSRLEKTISELKSANNQLQKDIEQKDRLEDMRNEFLGNVSHELKTPIALIQGYAEGLKEGVNEDPESREFYCDVIMDEAAKMNQMVKNLLILNQLEFGSQELEFERFDIVGLIQGVLSSCEILILQAGASVDFIADEKVYVWADEFKTEQVVRNYLTNAIHHVDNEKRIEIRVISRGRTVRVSVFNSGNPIPEEDLHKLWDKFYKVDKAHTREYGGNGIGLSIVKAIMESFHQDYGVNNFENGVEFWFELDMECAESTNSPDSETMSLLAAPEKHDQS</sequence>
<dbReference type="Gene3D" id="1.10.287.130">
    <property type="match status" value="1"/>
</dbReference>
<dbReference type="InterPro" id="IPR036890">
    <property type="entry name" value="HATPase_C_sf"/>
</dbReference>
<gene>
    <name evidence="19" type="primary">phoR_12</name>
    <name evidence="19" type="ORF">ERS852491_04310</name>
</gene>
<dbReference type="SMART" id="SM00387">
    <property type="entry name" value="HATPase_c"/>
    <property type="match status" value="1"/>
</dbReference>
<dbReference type="Pfam" id="PF00672">
    <property type="entry name" value="HAMP"/>
    <property type="match status" value="1"/>
</dbReference>
<keyword evidence="13 16" id="KW-0472">Membrane</keyword>
<keyword evidence="8" id="KW-0547">Nucleotide-binding</keyword>
<dbReference type="InterPro" id="IPR004358">
    <property type="entry name" value="Sig_transdc_His_kin-like_C"/>
</dbReference>
<dbReference type="InterPro" id="IPR003594">
    <property type="entry name" value="HATPase_dom"/>
</dbReference>
<evidence type="ECO:0000256" key="6">
    <source>
        <dbReference type="ARBA" id="ARBA00022679"/>
    </source>
</evidence>
<evidence type="ECO:0000256" key="13">
    <source>
        <dbReference type="ARBA" id="ARBA00023136"/>
    </source>
</evidence>
<dbReference type="PANTHER" id="PTHR45528">
    <property type="entry name" value="SENSOR HISTIDINE KINASE CPXA"/>
    <property type="match status" value="1"/>
</dbReference>
<evidence type="ECO:0000256" key="3">
    <source>
        <dbReference type="ARBA" id="ARBA00012438"/>
    </source>
</evidence>
<dbReference type="InterPro" id="IPR050398">
    <property type="entry name" value="HssS/ArlS-like"/>
</dbReference>
<keyword evidence="12" id="KW-0902">Two-component regulatory system</keyword>
<dbReference type="EC" id="2.7.13.3" evidence="3"/>
<keyword evidence="5" id="KW-0597">Phosphoprotein</keyword>
<dbReference type="CDD" id="cd00082">
    <property type="entry name" value="HisKA"/>
    <property type="match status" value="1"/>
</dbReference>
<dbReference type="InterPro" id="IPR005467">
    <property type="entry name" value="His_kinase_dom"/>
</dbReference>
<keyword evidence="4" id="KW-1003">Cell membrane</keyword>
<dbReference type="STRING" id="39482.ERS852491_04310"/>
<protein>
    <recommendedName>
        <fullName evidence="3">histidine kinase</fullName>
        <ecNumber evidence="3">2.7.13.3</ecNumber>
    </recommendedName>
</protein>
<dbReference type="SMART" id="SM00388">
    <property type="entry name" value="HisKA"/>
    <property type="match status" value="1"/>
</dbReference>
<evidence type="ECO:0000256" key="11">
    <source>
        <dbReference type="ARBA" id="ARBA00022989"/>
    </source>
</evidence>
<keyword evidence="14" id="KW-0175">Coiled coil</keyword>
<feature type="coiled-coil region" evidence="14">
    <location>
        <begin position="237"/>
        <end position="267"/>
    </location>
</feature>
<evidence type="ECO:0000256" key="2">
    <source>
        <dbReference type="ARBA" id="ARBA00004651"/>
    </source>
</evidence>
<feature type="region of interest" description="Disordered" evidence="15">
    <location>
        <begin position="494"/>
        <end position="514"/>
    </location>
</feature>
<evidence type="ECO:0000256" key="5">
    <source>
        <dbReference type="ARBA" id="ARBA00022553"/>
    </source>
</evidence>
<feature type="transmembrane region" description="Helical" evidence="16">
    <location>
        <begin position="172"/>
        <end position="191"/>
    </location>
</feature>
<dbReference type="FunFam" id="1.10.287.130:FF:000001">
    <property type="entry name" value="Two-component sensor histidine kinase"/>
    <property type="match status" value="1"/>
</dbReference>
<name>A0A174KQB3_9FIRM</name>
<accession>A0A174KQB3</accession>
<organism evidence="19 20">
    <name type="scientific">Faecalicatena contorta</name>
    <dbReference type="NCBI Taxonomy" id="39482"/>
    <lineage>
        <taxon>Bacteria</taxon>
        <taxon>Bacillati</taxon>
        <taxon>Bacillota</taxon>
        <taxon>Clostridia</taxon>
        <taxon>Lachnospirales</taxon>
        <taxon>Lachnospiraceae</taxon>
        <taxon>Faecalicatena</taxon>
    </lineage>
</organism>
<evidence type="ECO:0000256" key="15">
    <source>
        <dbReference type="SAM" id="MobiDB-lite"/>
    </source>
</evidence>
<keyword evidence="7 16" id="KW-0812">Transmembrane</keyword>
<evidence type="ECO:0000256" key="10">
    <source>
        <dbReference type="ARBA" id="ARBA00022840"/>
    </source>
</evidence>
<evidence type="ECO:0000256" key="12">
    <source>
        <dbReference type="ARBA" id="ARBA00023012"/>
    </source>
</evidence>